<evidence type="ECO:0000256" key="1">
    <source>
        <dbReference type="SAM" id="MobiDB-lite"/>
    </source>
</evidence>
<feature type="region of interest" description="Disordered" evidence="1">
    <location>
        <begin position="39"/>
        <end position="84"/>
    </location>
</feature>
<name>A0A158E5K2_9BURK</name>
<evidence type="ECO:0000313" key="3">
    <source>
        <dbReference type="Proteomes" id="UP000054911"/>
    </source>
</evidence>
<keyword evidence="3" id="KW-1185">Reference proteome</keyword>
<protein>
    <submittedName>
        <fullName evidence="2">CotH protein</fullName>
    </submittedName>
</protein>
<dbReference type="InterPro" id="IPR014867">
    <property type="entry name" value="Spore_coat_CotH_CotH2/3/7"/>
</dbReference>
<dbReference type="Pfam" id="PF08757">
    <property type="entry name" value="CotH"/>
    <property type="match status" value="1"/>
</dbReference>
<reference evidence="2" key="1">
    <citation type="submission" date="2016-01" db="EMBL/GenBank/DDBJ databases">
        <authorList>
            <person name="Peeters C."/>
        </authorList>
    </citation>
    <scope>NUCLEOTIDE SEQUENCE [LARGE SCALE GENOMIC DNA]</scope>
    <source>
        <strain evidence="2">LMG 29323</strain>
    </source>
</reference>
<dbReference type="STRING" id="1777141.AWB80_08254"/>
<proteinExistence type="predicted"/>
<sequence>MFPAEPSNAARSTRHDFRNACALCFISLCLTACGGGTSDGQSTSSRSGGTASESSSASATSAPSESGASAPLASNPEGASAPAADVGASAPAAAVNPSLPAISIITDSGAAIVDKENYIPATLAITNSDGTSAFSGRTTIRGRGNSTWDMPKKPYRIKLDEKASLLGLPSDKNWVLLANYADKTLLRNRSAFELGKRLGMAWTPRDVPVEVTLNGEYLGAYDLVESIRVDKNRVDIANADDTAAPENTGFILEINGRLDDDNCWITTHQVTLCIDTPSPASPAQVAYIKQYVQTAEDVLYSNSATDPVNGYEKYFDVASLTNWYLVNEIFKNQDAQAYSSIYLYKDVGSKLKYGPLWDFDIAAGNVNYSGAQYALGWWIADNIWISRMKSIDPTFEPRIRARWDQQKAQQIDTLNAYIDSSAAALQETGAEPRNFTRWPILDVQVWPNPVVTGSYQGEIDYMKNWLMQRIAWLDENL</sequence>
<comment type="caution">
    <text evidence="2">The sequence shown here is derived from an EMBL/GenBank/DDBJ whole genome shotgun (WGS) entry which is preliminary data.</text>
</comment>
<gene>
    <name evidence="2" type="ORF">AWB80_08254</name>
</gene>
<dbReference type="Proteomes" id="UP000054911">
    <property type="component" value="Unassembled WGS sequence"/>
</dbReference>
<dbReference type="AlphaFoldDB" id="A0A158E5K2"/>
<dbReference type="EMBL" id="FCOE02000073">
    <property type="protein sequence ID" value="SAL02010.1"/>
    <property type="molecule type" value="Genomic_DNA"/>
</dbReference>
<organism evidence="2 3">
    <name type="scientific">Caballeronia pedi</name>
    <dbReference type="NCBI Taxonomy" id="1777141"/>
    <lineage>
        <taxon>Bacteria</taxon>
        <taxon>Pseudomonadati</taxon>
        <taxon>Pseudomonadota</taxon>
        <taxon>Betaproteobacteria</taxon>
        <taxon>Burkholderiales</taxon>
        <taxon>Burkholderiaceae</taxon>
        <taxon>Caballeronia</taxon>
    </lineage>
</organism>
<evidence type="ECO:0000313" key="2">
    <source>
        <dbReference type="EMBL" id="SAL02010.1"/>
    </source>
</evidence>
<accession>A0A158E5K2</accession>